<evidence type="ECO:0000259" key="4">
    <source>
        <dbReference type="Pfam" id="PF12726"/>
    </source>
</evidence>
<dbReference type="GO" id="GO:0003678">
    <property type="term" value="F:DNA helicase activity"/>
    <property type="evidence" value="ECO:0007669"/>
    <property type="project" value="UniProtKB-ARBA"/>
</dbReference>
<dbReference type="InterPro" id="IPR044340">
    <property type="entry name" value="Helicase_Sen1_1B_dom"/>
</dbReference>
<reference evidence="8 9" key="1">
    <citation type="submission" date="2020-03" db="EMBL/GenBank/DDBJ databases">
        <title>FDA dAtabase for Regulatory Grade micrObial Sequences (FDA-ARGOS): Supporting development and validation of Infectious Disease Dx tests.</title>
        <authorList>
            <person name="Campos J."/>
            <person name="Goldberg B."/>
            <person name="Tallon L."/>
            <person name="Sadzewicz L."/>
            <person name="Vavikolanu K."/>
            <person name="Mehta A."/>
            <person name="Aluvathingal J."/>
            <person name="Nadendla S."/>
            <person name="Nandy P."/>
            <person name="Geyer C."/>
            <person name="Yan Y."/>
            <person name="Sichtig H."/>
        </authorList>
    </citation>
    <scope>NUCLEOTIDE SEQUENCE [LARGE SCALE GENOMIC DNA]</scope>
    <source>
        <strain evidence="8 9">FDAARGOS_656</strain>
    </source>
</reference>
<dbReference type="InterPro" id="IPR056474">
    <property type="entry name" value="SEN1_barrel"/>
</dbReference>
<dbReference type="CDD" id="cd21408">
    <property type="entry name" value="1B_Sen1p-like"/>
    <property type="match status" value="1"/>
</dbReference>
<accession>A0A8H6C3Q4</accession>
<feature type="compositionally biased region" description="Low complexity" evidence="3">
    <location>
        <begin position="1616"/>
        <end position="1626"/>
    </location>
</feature>
<dbReference type="CDD" id="cd18808">
    <property type="entry name" value="SF1_C_Upf1"/>
    <property type="match status" value="1"/>
</dbReference>
<dbReference type="PANTHER" id="PTHR10887">
    <property type="entry name" value="DNA2/NAM7 HELICASE FAMILY"/>
    <property type="match status" value="1"/>
</dbReference>
<evidence type="ECO:0000256" key="1">
    <source>
        <dbReference type="ARBA" id="ARBA00022806"/>
    </source>
</evidence>
<feature type="domain" description="Helicase Sen1 N-terminal" evidence="4">
    <location>
        <begin position="3"/>
        <end position="305"/>
    </location>
</feature>
<dbReference type="Proteomes" id="UP000536275">
    <property type="component" value="Unassembled WGS sequence"/>
</dbReference>
<dbReference type="Pfam" id="PF13087">
    <property type="entry name" value="AAA_12"/>
    <property type="match status" value="1"/>
</dbReference>
<keyword evidence="1" id="KW-0347">Helicase</keyword>
<dbReference type="InterPro" id="IPR041679">
    <property type="entry name" value="DNA2/NAM7-like_C"/>
</dbReference>
<dbReference type="GO" id="GO:0016604">
    <property type="term" value="C:nuclear body"/>
    <property type="evidence" value="ECO:0007669"/>
    <property type="project" value="TreeGrafter"/>
</dbReference>
<evidence type="ECO:0000256" key="2">
    <source>
        <dbReference type="SAM" id="Coils"/>
    </source>
</evidence>
<feature type="compositionally biased region" description="Low complexity" evidence="3">
    <location>
        <begin position="1674"/>
        <end position="1693"/>
    </location>
</feature>
<feature type="region of interest" description="Disordered" evidence="3">
    <location>
        <begin position="1573"/>
        <end position="1763"/>
    </location>
</feature>
<gene>
    <name evidence="8" type="ORF">FOB64_000296</name>
</gene>
<dbReference type="GO" id="GO:0006369">
    <property type="term" value="P:termination of RNA polymerase II transcription"/>
    <property type="evidence" value="ECO:0007669"/>
    <property type="project" value="TreeGrafter"/>
</dbReference>
<dbReference type="SUPFAM" id="SSF52540">
    <property type="entry name" value="P-loop containing nucleoside triphosphate hydrolases"/>
    <property type="match status" value="1"/>
</dbReference>
<dbReference type="CDD" id="cd18042">
    <property type="entry name" value="DEXXQc_SETX"/>
    <property type="match status" value="1"/>
</dbReference>
<sequence length="1763" mass="198549">MKKTPIVNVNQFLKAITTWEATLVQPCLNLVYNSLETIEKVQKQLDHCRDWFMSNPDLLRYYKDNKEKFAHIVKVLCASGKLPSPGTLFAGLVYLLFEGSGEEKLWACQWMEEMRQQKIRYNKSSLEEPLVVEFSIHLYRIQDAKYFNDGTAIKFWEIFYKIFDFMDDEAFILRFNTPKDIGAMSQYMNLKLSSIINVLCNSLMSNLAAPLPILLKVFTKLLSRFGSKLYRHTAPFPPATLLTGILGNPEFSKQLILSASEKSSMNDYSFQDFTDWIFLFINSLSGSQKQNASMKIGAYLLRQGNEFGDPKLSVEIMSFRDVRAALEYEANTILSCAMNSPQNVDAMDLVRRCLIYDVLILVKNSYLLSKGEIPNMFDTFPIFWSSILKSKLYSNVSLANKDLESAKTQHNKSMNTICDLQNQIFSSFSLCDPENIKQIINDFDCAESVWGCIFTPLISQAALDFMNEVYNASGRLETFQECFSNNLKSSLVSININLANLTSLACYEPTPKAIRIIMDIIKALADPVDSSLSTSAANCEGEVVLFWKNCWTFLIMVFKETFVWANQFHLDELLEFARDTLDLIIKGFDLASEEDFKVQDQIVEQLWKYSKKVKGHNNKLSESQRMMLMTKARELNEALVETMEREESEQKYARAGAKAEPKLRPADDEIQELRPEEFAKKINKKQQTLEGFVSFTNKAPVAPAPKEVKGTQNLDSIRQKLQQSRSSITGPPKSHLNPAPPRPAGFNSKKSPPPAPSVAIGRPLHAVKKKTTDSESSSEDESDTDLTDLFVEGKAKKIAKITEVDMNLKTIDRSNLQKRRKQIDEAKMAKERMRLRLNVNLKPLYLTVLRWNYNSKSDFPSKDKSIYQEIKDTYKDVKDYVQVTEPLLMLECWQAMQSAKLTVDEKPFELLIGSRTSVDGFFDVFASMEKTVLQDRKIGDSDLVVLALKDESLQHASDIRRYIKADGTMTCLAKVQDTKYTNSDYCDVVLRVYPSGPMMGALTPKSVVTGMKVMQMVTIEREFSSLKGLQYYDLADSIISATPNKPIEIEEEDAKKMRKIYHVNDSQARAIMGTFKSEGFSLIQGPPGTGKTKTILGIVGYSLSQEKNNKVIDISGSGSSPTPSDKAKILICAPSNAAVDELVLRLRDGVRNSSGEHMPLKVVRLGRSDAINSSVRDLTLEELVDKELQTKQTEVVIDPNIRLEHTKCINERDELRKRLATESLEEKEITELEEKIRAINKKRSELAKKLDEQREKASIANRTKEINRRNIQARILSEAQVLCSTLSGSAHDLVANLSVQFDQVIIDEACQCLELSAIIPLRYGCKKCIMVGDPNQLPPTVLSQAAASYNYEQSLFVRMQKNHPDSFYNSKLKDGDGMLELNTRPWHKDPPLTPYRFFDILGKHEKNELTRSLFNTDEAIVALQLTDKLMQLLPQDKFSGKIGIISPYKEQIRKIKEVFVRKYGKPILDEIDFNTVDGFQGQEKEIIIMSCVRASATGNVGFLSDVRRMNVALTRAKTTLWILGNKDSLSRNEVWKKLLTDAGERNCITQAYPGFLNPSNPNSGLKRKEENVFTPQQTKFAKKQKVSNESERNVHKIRNNLTKPTYRPTNARVLPSKSKSSNGNNKPDYSANNLQSSAKQSNKDTKSNTTDDAPKPYINQPKPQGDPKNGPTRSGTISKPSTTSTPAPTSSGTVKPNKPVDAGKSAPKDSTTPQNKSVNSSAPSVKSTDAAKKPTKTVAPSSSGVVKPPSNLFIPRKRPFAKK</sequence>
<dbReference type="PANTHER" id="PTHR10887:SF495">
    <property type="entry name" value="HELICASE SENATAXIN ISOFORM X1-RELATED"/>
    <property type="match status" value="1"/>
</dbReference>
<feature type="domain" description="Helicase SEN1 beta-barrel" evidence="7">
    <location>
        <begin position="904"/>
        <end position="1013"/>
    </location>
</feature>
<dbReference type="EMBL" id="JABWAD010000007">
    <property type="protein sequence ID" value="KAF6072245.1"/>
    <property type="molecule type" value="Genomic_DNA"/>
</dbReference>
<dbReference type="Pfam" id="PF13086">
    <property type="entry name" value="AAA_11"/>
    <property type="match status" value="1"/>
</dbReference>
<feature type="coiled-coil region" evidence="2">
    <location>
        <begin position="1222"/>
        <end position="1263"/>
    </location>
</feature>
<evidence type="ECO:0000259" key="7">
    <source>
        <dbReference type="Pfam" id="PF23576"/>
    </source>
</evidence>
<dbReference type="InterPro" id="IPR041677">
    <property type="entry name" value="DNA2/NAM7_AAA_11"/>
</dbReference>
<dbReference type="InterPro" id="IPR027417">
    <property type="entry name" value="P-loop_NTPase"/>
</dbReference>
<proteinExistence type="predicted"/>
<dbReference type="GO" id="GO:0001147">
    <property type="term" value="F:transcription termination site sequence-specific DNA binding"/>
    <property type="evidence" value="ECO:0007669"/>
    <property type="project" value="TreeGrafter"/>
</dbReference>
<dbReference type="Pfam" id="PF12726">
    <property type="entry name" value="SEN1_N"/>
    <property type="match status" value="2"/>
</dbReference>
<dbReference type="Gene3D" id="3.40.50.300">
    <property type="entry name" value="P-loop containing nucleotide triphosphate hydrolases"/>
    <property type="match status" value="2"/>
</dbReference>
<feature type="region of interest" description="Disordered" evidence="3">
    <location>
        <begin position="642"/>
        <end position="670"/>
    </location>
</feature>
<evidence type="ECO:0000313" key="9">
    <source>
        <dbReference type="Proteomes" id="UP000536275"/>
    </source>
</evidence>
<evidence type="ECO:0000259" key="6">
    <source>
        <dbReference type="Pfam" id="PF13087"/>
    </source>
</evidence>
<dbReference type="Pfam" id="PF23576">
    <property type="entry name" value="SEN1_barrel"/>
    <property type="match status" value="1"/>
</dbReference>
<dbReference type="InterPro" id="IPR045055">
    <property type="entry name" value="DNA2/NAM7-like"/>
</dbReference>
<evidence type="ECO:0000313" key="8">
    <source>
        <dbReference type="EMBL" id="KAF6072245.1"/>
    </source>
</evidence>
<feature type="domain" description="DNA2/NAM7 helicase-like C-terminal" evidence="6">
    <location>
        <begin position="1365"/>
        <end position="1526"/>
    </location>
</feature>
<feature type="domain" description="DNA2/NAM7 helicase helicase" evidence="5">
    <location>
        <begin position="1062"/>
        <end position="1344"/>
    </location>
</feature>
<keyword evidence="2" id="KW-0175">Coiled coil</keyword>
<name>A0A8H6C3Q4_CANAX</name>
<protein>
    <submittedName>
        <fullName evidence="8">SEN1 N terminal family protein</fullName>
    </submittedName>
</protein>
<keyword evidence="1" id="KW-0378">Hydrolase</keyword>
<organism evidence="8 9">
    <name type="scientific">Candida albicans</name>
    <name type="common">Yeast</name>
    <dbReference type="NCBI Taxonomy" id="5476"/>
    <lineage>
        <taxon>Eukaryota</taxon>
        <taxon>Fungi</taxon>
        <taxon>Dikarya</taxon>
        <taxon>Ascomycota</taxon>
        <taxon>Saccharomycotina</taxon>
        <taxon>Pichiomycetes</taxon>
        <taxon>Debaryomycetaceae</taxon>
        <taxon>Candida/Lodderomyces clade</taxon>
        <taxon>Candida</taxon>
    </lineage>
</organism>
<dbReference type="FunFam" id="3.40.50.300:FF:001152">
    <property type="entry name" value="tRNA-splicing endonuclease, putative"/>
    <property type="match status" value="1"/>
</dbReference>
<comment type="caution">
    <text evidence="8">The sequence shown here is derived from an EMBL/GenBank/DDBJ whole genome shotgun (WGS) entry which is preliminary data.</text>
</comment>
<feature type="compositionally biased region" description="Polar residues" evidence="3">
    <location>
        <begin position="720"/>
        <end position="729"/>
    </location>
</feature>
<feature type="compositionally biased region" description="Acidic residues" evidence="3">
    <location>
        <begin position="776"/>
        <end position="785"/>
    </location>
</feature>
<dbReference type="InterPro" id="IPR024481">
    <property type="entry name" value="Helicase_Sen1_N"/>
</dbReference>
<evidence type="ECO:0000256" key="3">
    <source>
        <dbReference type="SAM" id="MobiDB-lite"/>
    </source>
</evidence>
<keyword evidence="1" id="KW-0547">Nucleotide-binding</keyword>
<feature type="region of interest" description="Disordered" evidence="3">
    <location>
        <begin position="720"/>
        <end position="785"/>
    </location>
</feature>
<feature type="domain" description="Helicase Sen1 N-terminal" evidence="4">
    <location>
        <begin position="312"/>
        <end position="583"/>
    </location>
</feature>
<feature type="compositionally biased region" description="Polar residues" evidence="3">
    <location>
        <begin position="1708"/>
        <end position="1727"/>
    </location>
</feature>
<dbReference type="InterPro" id="IPR047187">
    <property type="entry name" value="SF1_C_Upf1"/>
</dbReference>
<evidence type="ECO:0000259" key="5">
    <source>
        <dbReference type="Pfam" id="PF13086"/>
    </source>
</evidence>
<keyword evidence="1" id="KW-0067">ATP-binding</keyword>
<feature type="compositionally biased region" description="Polar residues" evidence="3">
    <location>
        <begin position="1630"/>
        <end position="1640"/>
    </location>
</feature>